<gene>
    <name evidence="1" type="ORF">B0A55_05239</name>
</gene>
<dbReference type="EMBL" id="NAJQ01000225">
    <property type="protein sequence ID" value="TKA74472.1"/>
    <property type="molecule type" value="Genomic_DNA"/>
</dbReference>
<comment type="caution">
    <text evidence="1">The sequence shown here is derived from an EMBL/GenBank/DDBJ whole genome shotgun (WGS) entry which is preliminary data.</text>
</comment>
<keyword evidence="2" id="KW-1185">Reference proteome</keyword>
<reference evidence="1 2" key="1">
    <citation type="submission" date="2017-03" db="EMBL/GenBank/DDBJ databases">
        <title>Genomes of endolithic fungi from Antarctica.</title>
        <authorList>
            <person name="Coleine C."/>
            <person name="Masonjones S."/>
            <person name="Stajich J.E."/>
        </authorList>
    </citation>
    <scope>NUCLEOTIDE SEQUENCE [LARGE SCALE GENOMIC DNA]</scope>
    <source>
        <strain evidence="1 2">CCFEE 5184</strain>
    </source>
</reference>
<evidence type="ECO:0000313" key="1">
    <source>
        <dbReference type="EMBL" id="TKA74472.1"/>
    </source>
</evidence>
<protein>
    <submittedName>
        <fullName evidence="1">Uncharacterized protein</fullName>
    </submittedName>
</protein>
<proteinExistence type="predicted"/>
<dbReference type="Proteomes" id="UP000309340">
    <property type="component" value="Unassembled WGS sequence"/>
</dbReference>
<sequence length="81" mass="9121">MFRTQAPRWSIEDYLGGNLEPRQAPHVVEDWPDVELDVTEGQNAESRLAEREVVYGGAGNIDYIRAAGFTGWGLTLRYPPD</sequence>
<evidence type="ECO:0000313" key="2">
    <source>
        <dbReference type="Proteomes" id="UP000309340"/>
    </source>
</evidence>
<organism evidence="1 2">
    <name type="scientific">Friedmanniomyces simplex</name>
    <dbReference type="NCBI Taxonomy" id="329884"/>
    <lineage>
        <taxon>Eukaryota</taxon>
        <taxon>Fungi</taxon>
        <taxon>Dikarya</taxon>
        <taxon>Ascomycota</taxon>
        <taxon>Pezizomycotina</taxon>
        <taxon>Dothideomycetes</taxon>
        <taxon>Dothideomycetidae</taxon>
        <taxon>Mycosphaerellales</taxon>
        <taxon>Teratosphaeriaceae</taxon>
        <taxon>Friedmanniomyces</taxon>
    </lineage>
</organism>
<dbReference type="OrthoDB" id="1044435at2759"/>
<accession>A0A4U0XCJ8</accession>
<dbReference type="AlphaFoldDB" id="A0A4U0XCJ8"/>
<name>A0A4U0XCJ8_9PEZI</name>